<reference evidence="1" key="1">
    <citation type="submission" date="2022-05" db="EMBL/GenBank/DDBJ databases">
        <title>Sphingomonas sp. strain RP10 Genome sequencing and assembly.</title>
        <authorList>
            <person name="Kim I."/>
        </authorList>
    </citation>
    <scope>NUCLEOTIDE SEQUENCE</scope>
    <source>
        <strain evidence="1">RP10</strain>
    </source>
</reference>
<name>A0A9X2HWU3_9SPHN</name>
<proteinExistence type="predicted"/>
<evidence type="ECO:0000313" key="1">
    <source>
        <dbReference type="EMBL" id="MCP3734884.1"/>
    </source>
</evidence>
<dbReference type="EMBL" id="JAMLDY010000008">
    <property type="protein sequence ID" value="MCP3734884.1"/>
    <property type="molecule type" value="Genomic_DNA"/>
</dbReference>
<protein>
    <submittedName>
        <fullName evidence="1">Uncharacterized protein</fullName>
    </submittedName>
</protein>
<dbReference type="RefSeq" id="WP_254288898.1">
    <property type="nucleotide sequence ID" value="NZ_JAMLDY010000008.1"/>
</dbReference>
<sequence>MNRCVSSQYFTTLTLLNQALDALDELGEGIAAAHLSSVIDLVAARIGEPSRSQH</sequence>
<dbReference type="AlphaFoldDB" id="A0A9X2HWU3"/>
<gene>
    <name evidence="1" type="ORF">M9979_08375</name>
</gene>
<evidence type="ECO:0000313" key="2">
    <source>
        <dbReference type="Proteomes" id="UP001139486"/>
    </source>
</evidence>
<organism evidence="1 2">
    <name type="scientific">Sphingomonas liriopis</name>
    <dbReference type="NCBI Taxonomy" id="2949094"/>
    <lineage>
        <taxon>Bacteria</taxon>
        <taxon>Pseudomonadati</taxon>
        <taxon>Pseudomonadota</taxon>
        <taxon>Alphaproteobacteria</taxon>
        <taxon>Sphingomonadales</taxon>
        <taxon>Sphingomonadaceae</taxon>
        <taxon>Sphingomonas</taxon>
    </lineage>
</organism>
<keyword evidence="2" id="KW-1185">Reference proteome</keyword>
<comment type="caution">
    <text evidence="1">The sequence shown here is derived from an EMBL/GenBank/DDBJ whole genome shotgun (WGS) entry which is preliminary data.</text>
</comment>
<dbReference type="Proteomes" id="UP001139486">
    <property type="component" value="Unassembled WGS sequence"/>
</dbReference>
<accession>A0A9X2HWU3</accession>